<keyword evidence="2" id="KW-1185">Reference proteome</keyword>
<sequence>VSDEVAYKVAKGVFENFASFKRLQPAFANLKKEDMVKARISIPLHPGAVKYYKEVGLLK</sequence>
<evidence type="ECO:0000313" key="2">
    <source>
        <dbReference type="Proteomes" id="UP001377160"/>
    </source>
</evidence>
<protein>
    <submittedName>
        <fullName evidence="1">TAXI family TRAP transporter solute-binding subunit</fullName>
    </submittedName>
</protein>
<proteinExistence type="predicted"/>
<gene>
    <name evidence="1" type="ORF">V8Z71_23950</name>
</gene>
<accession>A0ABU9G0Q0</accession>
<comment type="caution">
    <text evidence="1">The sequence shown here is derived from an EMBL/GenBank/DDBJ whole genome shotgun (WGS) entry which is preliminary data.</text>
</comment>
<reference evidence="1 2" key="1">
    <citation type="submission" date="2024-02" db="EMBL/GenBank/DDBJ databases">
        <title>Bacteria isolated from the canopy kelp, Nereocystis luetkeana.</title>
        <authorList>
            <person name="Pfister C.A."/>
            <person name="Younker I.T."/>
            <person name="Light S.H."/>
        </authorList>
    </citation>
    <scope>NUCLEOTIDE SEQUENCE [LARGE SCALE GENOMIC DNA]</scope>
    <source>
        <strain evidence="1 2">TI.1.15</strain>
    </source>
</reference>
<feature type="non-terminal residue" evidence="1">
    <location>
        <position position="1"/>
    </location>
</feature>
<dbReference type="RefSeq" id="WP_341636230.1">
    <property type="nucleotide sequence ID" value="NZ_JBANDX010000138.1"/>
</dbReference>
<dbReference type="EMBL" id="JBANDX010000138">
    <property type="protein sequence ID" value="MEL0611353.1"/>
    <property type="molecule type" value="Genomic_DNA"/>
</dbReference>
<dbReference type="Gene3D" id="3.40.190.10">
    <property type="entry name" value="Periplasmic binding protein-like II"/>
    <property type="match status" value="1"/>
</dbReference>
<dbReference type="SUPFAM" id="SSF53850">
    <property type="entry name" value="Periplasmic binding protein-like II"/>
    <property type="match status" value="1"/>
</dbReference>
<evidence type="ECO:0000313" key="1">
    <source>
        <dbReference type="EMBL" id="MEL0611353.1"/>
    </source>
</evidence>
<name>A0ABU9G0Q0_9VIBR</name>
<dbReference type="Pfam" id="PF16868">
    <property type="entry name" value="NMT1_3"/>
    <property type="match status" value="1"/>
</dbReference>
<organism evidence="1 2">
    <name type="scientific">Vibrio echinoideorum</name>
    <dbReference type="NCBI Taxonomy" id="2100116"/>
    <lineage>
        <taxon>Bacteria</taxon>
        <taxon>Pseudomonadati</taxon>
        <taxon>Pseudomonadota</taxon>
        <taxon>Gammaproteobacteria</taxon>
        <taxon>Vibrionales</taxon>
        <taxon>Vibrionaceae</taxon>
        <taxon>Vibrio</taxon>
    </lineage>
</organism>
<dbReference type="Proteomes" id="UP001377160">
    <property type="component" value="Unassembled WGS sequence"/>
</dbReference>
<dbReference type="InterPro" id="IPR011852">
    <property type="entry name" value="TRAP_TAXI"/>
</dbReference>